<evidence type="ECO:0000313" key="4">
    <source>
        <dbReference type="Proteomes" id="UP000304912"/>
    </source>
</evidence>
<dbReference type="InterPro" id="IPR000644">
    <property type="entry name" value="CBS_dom"/>
</dbReference>
<dbReference type="EMBL" id="CP039852">
    <property type="protein sequence ID" value="QCZ94892.1"/>
    <property type="molecule type" value="Genomic_DNA"/>
</dbReference>
<evidence type="ECO:0000313" key="3">
    <source>
        <dbReference type="EMBL" id="QCZ94892.1"/>
    </source>
</evidence>
<dbReference type="InterPro" id="IPR046342">
    <property type="entry name" value="CBS_dom_sf"/>
</dbReference>
<keyword evidence="3" id="KW-0418">Kinase</keyword>
<dbReference type="GO" id="GO:0016301">
    <property type="term" value="F:kinase activity"/>
    <property type="evidence" value="ECO:0007669"/>
    <property type="project" value="UniProtKB-KW"/>
</dbReference>
<feature type="domain" description="CBS" evidence="2">
    <location>
        <begin position="37"/>
        <end position="95"/>
    </location>
</feature>
<name>A0A5B7YGD9_9ALTE</name>
<dbReference type="PROSITE" id="PS51371">
    <property type="entry name" value="CBS"/>
    <property type="match status" value="1"/>
</dbReference>
<dbReference type="Proteomes" id="UP000304912">
    <property type="component" value="Chromosome"/>
</dbReference>
<dbReference type="KEGG" id="salk:FBQ74_16070"/>
<keyword evidence="1" id="KW-0129">CBS domain</keyword>
<reference evidence="3 4" key="1">
    <citation type="submission" date="2019-04" db="EMBL/GenBank/DDBJ databases">
        <title>Salinimonas iocasae sp. nov., a halophilic bacterium isolated from the outer tube casing of tubeworms in Okinawa Trough.</title>
        <authorList>
            <person name="Zhang H."/>
            <person name="Wang H."/>
            <person name="Li C."/>
        </authorList>
    </citation>
    <scope>NUCLEOTIDE SEQUENCE [LARGE SCALE GENOMIC DNA]</scope>
    <source>
        <strain evidence="3 4">KX18D6</strain>
    </source>
</reference>
<accession>A0A5B7YGD9</accession>
<sequence length="186" mass="20467">MHTLSLFKTEPSDTLAWPQTNEHLSPDSPAKLVVADFKEHAPYRLSAATPALSILPLLKQSHVHAALVTDSNERFCGLITRDNVSEARLLQIVASGTPREDIIAADCMQPRNTLHSVAFEELQRAKVKDVLETLRASGQQHCLVTDQKSHEIRGLISALDIAELLHLEVNIARPATFAELSRILAA</sequence>
<dbReference type="Gene3D" id="3.10.580.10">
    <property type="entry name" value="CBS-domain"/>
    <property type="match status" value="1"/>
</dbReference>
<dbReference type="SUPFAM" id="SSF54631">
    <property type="entry name" value="CBS-domain pair"/>
    <property type="match status" value="1"/>
</dbReference>
<evidence type="ECO:0000259" key="2">
    <source>
        <dbReference type="PROSITE" id="PS51371"/>
    </source>
</evidence>
<dbReference type="RefSeq" id="WP_139757624.1">
    <property type="nucleotide sequence ID" value="NZ_CP039852.1"/>
</dbReference>
<keyword evidence="3" id="KW-0808">Transferase</keyword>
<evidence type="ECO:0000256" key="1">
    <source>
        <dbReference type="PROSITE-ProRule" id="PRU00703"/>
    </source>
</evidence>
<dbReference type="AlphaFoldDB" id="A0A5B7YGD9"/>
<keyword evidence="4" id="KW-1185">Reference proteome</keyword>
<gene>
    <name evidence="3" type="ORF">FBQ74_16070</name>
</gene>
<protein>
    <submittedName>
        <fullName evidence="3">Histidine kinase</fullName>
    </submittedName>
</protein>
<dbReference type="OrthoDB" id="5295117at2"/>
<organism evidence="3 4">
    <name type="scientific">Salinimonas iocasae</name>
    <dbReference type="NCBI Taxonomy" id="2572577"/>
    <lineage>
        <taxon>Bacteria</taxon>
        <taxon>Pseudomonadati</taxon>
        <taxon>Pseudomonadota</taxon>
        <taxon>Gammaproteobacteria</taxon>
        <taxon>Alteromonadales</taxon>
        <taxon>Alteromonadaceae</taxon>
        <taxon>Alteromonas/Salinimonas group</taxon>
        <taxon>Salinimonas</taxon>
    </lineage>
</organism>
<proteinExistence type="predicted"/>
<dbReference type="Pfam" id="PF00571">
    <property type="entry name" value="CBS"/>
    <property type="match status" value="1"/>
</dbReference>